<dbReference type="Pfam" id="PF04616">
    <property type="entry name" value="Glyco_hydro_43"/>
    <property type="match status" value="1"/>
</dbReference>
<dbReference type="InterPro" id="IPR003305">
    <property type="entry name" value="CenC_carb-bd"/>
</dbReference>
<dbReference type="PANTHER" id="PTHR43772">
    <property type="entry name" value="ENDO-1,4-BETA-XYLANASE"/>
    <property type="match status" value="1"/>
</dbReference>
<evidence type="ECO:0000313" key="9">
    <source>
        <dbReference type="Proteomes" id="UP000021369"/>
    </source>
</evidence>
<dbReference type="CDD" id="cd09003">
    <property type="entry name" value="GH43_XynD-like"/>
    <property type="match status" value="1"/>
</dbReference>
<reference evidence="8 9" key="1">
    <citation type="submission" date="2013-06" db="EMBL/GenBank/DDBJ databases">
        <title>Rumen cellulosomics: divergent fiber-degrading strategies revealed by comparative genome-wide analysis of six Ruminococcal strains.</title>
        <authorList>
            <person name="Dassa B."/>
            <person name="Borovok I."/>
            <person name="Lamed R."/>
            <person name="Flint H."/>
            <person name="Yeoman C.J."/>
            <person name="White B."/>
            <person name="Bayer E.A."/>
        </authorList>
    </citation>
    <scope>NUCLEOTIDE SEQUENCE [LARGE SCALE GENOMIC DNA]</scope>
    <source>
        <strain evidence="8 9">SY3</strain>
    </source>
</reference>
<dbReference type="PATRIC" id="fig|1341156.4.peg.684"/>
<evidence type="ECO:0000256" key="1">
    <source>
        <dbReference type="ARBA" id="ARBA00009865"/>
    </source>
</evidence>
<dbReference type="SUPFAM" id="SSF63446">
    <property type="entry name" value="Type I dockerin domain"/>
    <property type="match status" value="1"/>
</dbReference>
<keyword evidence="5" id="KW-0326">Glycosidase</keyword>
<feature type="signal peptide" evidence="6">
    <location>
        <begin position="1"/>
        <end position="20"/>
    </location>
</feature>
<dbReference type="InterPro" id="IPR036439">
    <property type="entry name" value="Dockerin_dom_sf"/>
</dbReference>
<name>A0A011W0Y0_RUMAL</name>
<keyword evidence="4" id="KW-0119">Carbohydrate metabolism</keyword>
<dbReference type="SUPFAM" id="SSF49785">
    <property type="entry name" value="Galactose-binding domain-like"/>
    <property type="match status" value="2"/>
</dbReference>
<feature type="domain" description="Dockerin" evidence="7">
    <location>
        <begin position="212"/>
        <end position="279"/>
    </location>
</feature>
<dbReference type="Gene3D" id="1.10.1330.10">
    <property type="entry name" value="Dockerin domain"/>
    <property type="match status" value="1"/>
</dbReference>
<dbReference type="InterPro" id="IPR016134">
    <property type="entry name" value="Dockerin_dom"/>
</dbReference>
<accession>A0A011W0Y0</accession>
<evidence type="ECO:0000256" key="3">
    <source>
        <dbReference type="ARBA" id="ARBA00022801"/>
    </source>
</evidence>
<dbReference type="Gene3D" id="2.60.120.260">
    <property type="entry name" value="Galactose-binding domain-like"/>
    <property type="match status" value="2"/>
</dbReference>
<keyword evidence="3 8" id="KW-0378">Hydrolase</keyword>
<keyword evidence="6" id="KW-0732">Signal</keyword>
<keyword evidence="2" id="KW-0624">Polysaccharide degradation</keyword>
<comment type="similarity">
    <text evidence="1">Belongs to the glycosyl hydrolase 43 family.</text>
</comment>
<dbReference type="OrthoDB" id="9801455at2"/>
<dbReference type="Pfam" id="PF02018">
    <property type="entry name" value="CBM_4_9"/>
    <property type="match status" value="1"/>
</dbReference>
<dbReference type="SMART" id="SM00606">
    <property type="entry name" value="CBD_IV"/>
    <property type="match status" value="1"/>
</dbReference>
<dbReference type="Pfam" id="PF00404">
    <property type="entry name" value="Dockerin_1"/>
    <property type="match status" value="1"/>
</dbReference>
<dbReference type="GO" id="GO:0045493">
    <property type="term" value="P:xylan catabolic process"/>
    <property type="evidence" value="ECO:0007669"/>
    <property type="project" value="UniProtKB-KW"/>
</dbReference>
<dbReference type="InterPro" id="IPR006584">
    <property type="entry name" value="Cellulose-bd_IV"/>
</dbReference>
<dbReference type="Gene3D" id="2.115.10.20">
    <property type="entry name" value="Glycosyl hydrolase domain, family 43"/>
    <property type="match status" value="1"/>
</dbReference>
<dbReference type="Proteomes" id="UP000021369">
    <property type="component" value="Unassembled WGS sequence"/>
</dbReference>
<sequence>MKKHKKILAVLMALSCFSAAVPQYTVPVTTQAAVYDQPNNYGWYFNFGFEGTTDGFSARGSASIASSSDTAFVGSSSLYVSNRTSAWQGASYKLGSNFKAGTEYSFSAIVSYLDGYDTDTFHLTLQYDGSDGTTYYDKIATETVTKGQWTQLANTNYKLPSGASNMQIYVETDSSTTSFYIDEVIGAVAGTGILGPEGGSSSSGSSGKTGKGGMLLGDINFDGDIDAMDIVLSERGMLRGFDDKNAEKAADVDQSGVFENEDVDLLKQFITNRITEFPVAAKAVDVSAMEAKFKNINIRKSYKYDGENNPISTTRFGADPGWMVYDGRLYIYTTNDAFETRSDGQYQENTYNSGTINCLSTADMVNWTDHGAIPIAARNGRTQNGCCSWASAAWAPDACWKMINGKPKFFLYFANSGGGIGVVTADSPTGPWSDPLGHALLSHNSPNCSNVEWMFDPGVYYDENTNEAYLFFGGGRKNGVPAATPGTGRVVKLGNDMISLAGTPVSMNIPYLFEDSSVIKIGDTWYYSYCSNWNVGNQTINGVNFGNADILYMTSKTPLDANSWKLSGNVFKNTGSQRIDNGGNNHHSIIYFKGKYYVAYHSRQYAIRKIKAENIKVYSSNGQLSADGNYRSTQINECTFNNGKLSCSGDMKGVSQIEWLNPYTTVQAETMSNQSDDVQVNGLRNTTVSMKSGSWLKVSGVNFSKGVNTITIKGSGSGTVIKVCTGSPSGDVIGYVELNGSMSENTVAAINSVSGQKDLYFVASGNATLDSWSIG</sequence>
<evidence type="ECO:0000256" key="6">
    <source>
        <dbReference type="SAM" id="SignalP"/>
    </source>
</evidence>
<dbReference type="InterPro" id="IPR023296">
    <property type="entry name" value="Glyco_hydro_beta-prop_sf"/>
</dbReference>
<dbReference type="InterPro" id="IPR002105">
    <property type="entry name" value="Dockerin_1_rpt"/>
</dbReference>
<evidence type="ECO:0000256" key="5">
    <source>
        <dbReference type="ARBA" id="ARBA00023295"/>
    </source>
</evidence>
<evidence type="ECO:0000259" key="7">
    <source>
        <dbReference type="PROSITE" id="PS51766"/>
    </source>
</evidence>
<keyword evidence="2" id="KW-0858">Xylan degradation</keyword>
<comment type="caution">
    <text evidence="8">The sequence shown here is derived from an EMBL/GenBank/DDBJ whole genome shotgun (WGS) entry which is preliminary data.</text>
</comment>
<dbReference type="PANTHER" id="PTHR43772:SF2">
    <property type="entry name" value="PUTATIVE (AFU_ORTHOLOGUE AFUA_2G04480)-RELATED"/>
    <property type="match status" value="1"/>
</dbReference>
<dbReference type="PROSITE" id="PS51766">
    <property type="entry name" value="DOCKERIN"/>
    <property type="match status" value="1"/>
</dbReference>
<dbReference type="InterPro" id="IPR008979">
    <property type="entry name" value="Galactose-bd-like_sf"/>
</dbReference>
<organism evidence="8 9">
    <name type="scientific">Ruminococcus albus SY3</name>
    <dbReference type="NCBI Taxonomy" id="1341156"/>
    <lineage>
        <taxon>Bacteria</taxon>
        <taxon>Bacillati</taxon>
        <taxon>Bacillota</taxon>
        <taxon>Clostridia</taxon>
        <taxon>Eubacteriales</taxon>
        <taxon>Oscillospiraceae</taxon>
        <taxon>Ruminococcus</taxon>
    </lineage>
</organism>
<dbReference type="EMBL" id="JEOB01000001">
    <property type="protein sequence ID" value="EXM40453.1"/>
    <property type="molecule type" value="Genomic_DNA"/>
</dbReference>
<dbReference type="AlphaFoldDB" id="A0A011W0Y0"/>
<dbReference type="CDD" id="cd14256">
    <property type="entry name" value="Dockerin_I"/>
    <property type="match status" value="1"/>
</dbReference>
<evidence type="ECO:0000313" key="8">
    <source>
        <dbReference type="EMBL" id="EXM40453.1"/>
    </source>
</evidence>
<dbReference type="InterPro" id="IPR052176">
    <property type="entry name" value="Glycosyl_Hydrlase_43_Enz"/>
</dbReference>
<dbReference type="SUPFAM" id="SSF75005">
    <property type="entry name" value="Arabinanase/levansucrase/invertase"/>
    <property type="match status" value="1"/>
</dbReference>
<dbReference type="GO" id="GO:0030246">
    <property type="term" value="F:carbohydrate binding"/>
    <property type="evidence" value="ECO:0007669"/>
    <property type="project" value="InterPro"/>
</dbReference>
<dbReference type="CDD" id="cd04084">
    <property type="entry name" value="CBM6_xylanase-like"/>
    <property type="match status" value="1"/>
</dbReference>
<dbReference type="InterPro" id="IPR006710">
    <property type="entry name" value="Glyco_hydro_43"/>
</dbReference>
<feature type="chain" id="PRO_5039100946" evidence="6">
    <location>
        <begin position="21"/>
        <end position="775"/>
    </location>
</feature>
<evidence type="ECO:0000256" key="2">
    <source>
        <dbReference type="ARBA" id="ARBA00022651"/>
    </source>
</evidence>
<dbReference type="RefSeq" id="WP_051506264.1">
    <property type="nucleotide sequence ID" value="NZ_JEOB01000001.1"/>
</dbReference>
<dbReference type="GO" id="GO:0004553">
    <property type="term" value="F:hydrolase activity, hydrolyzing O-glycosyl compounds"/>
    <property type="evidence" value="ECO:0007669"/>
    <property type="project" value="InterPro"/>
</dbReference>
<gene>
    <name evidence="8" type="ORF">RASY3_00735</name>
</gene>
<protein>
    <submittedName>
        <fullName evidence="8">Glycosyl hydrolase family 43</fullName>
    </submittedName>
</protein>
<evidence type="ECO:0000256" key="4">
    <source>
        <dbReference type="ARBA" id="ARBA00023277"/>
    </source>
</evidence>
<keyword evidence="9" id="KW-1185">Reference proteome</keyword>
<proteinExistence type="inferred from homology"/>